<proteinExistence type="predicted"/>
<reference evidence="1" key="1">
    <citation type="submission" date="2022-10" db="EMBL/GenBank/DDBJ databases">
        <title>Culturing micro-colonial fungi from biological soil crusts in the Mojave desert and describing Neophaeococcomyces mojavensis, and introducing the new genera and species Taxawa tesnikishii.</title>
        <authorList>
            <person name="Kurbessoian T."/>
            <person name="Stajich J.E."/>
        </authorList>
    </citation>
    <scope>NUCLEOTIDE SEQUENCE</scope>
    <source>
        <strain evidence="1">JES_112</strain>
    </source>
</reference>
<gene>
    <name evidence="1" type="ORF">H2198_004081</name>
</gene>
<sequence>MSKQKVFLVGATGETGKHILDALIEDGTFDITCFIRTSSEGKPSTQDIKDRGIKVVTGDLNDPIENIVALLQGIDIVICCMSPVSLKDQIPLVDAAVQTGVKRFLPCNWGTPCVRGGILASRDVKEEIHDHLFRYRLGFTIIDIGFWYQASIPRVPSGKFDSMILIPTNEVYAGGSVPNMLVDVRDAGRITVEIIKDDRTLNKRVMAYGEVLSQNEIHKIVEDKTGERLELTARTDDDARAAFKARKEAYEANPGELVNRYLMTVAQYAITKYVRADNTPENAKYLGYISANELFPDFKYKSYAEFVDELIAGKVERPYPHVKV</sequence>
<dbReference type="EMBL" id="JAPDRQ010000059">
    <property type="protein sequence ID" value="KAJ9657774.1"/>
    <property type="molecule type" value="Genomic_DNA"/>
</dbReference>
<organism evidence="1 2">
    <name type="scientific">Neophaeococcomyces mojaviensis</name>
    <dbReference type="NCBI Taxonomy" id="3383035"/>
    <lineage>
        <taxon>Eukaryota</taxon>
        <taxon>Fungi</taxon>
        <taxon>Dikarya</taxon>
        <taxon>Ascomycota</taxon>
        <taxon>Pezizomycotina</taxon>
        <taxon>Eurotiomycetes</taxon>
        <taxon>Chaetothyriomycetidae</taxon>
        <taxon>Chaetothyriales</taxon>
        <taxon>Chaetothyriales incertae sedis</taxon>
        <taxon>Neophaeococcomyces</taxon>
    </lineage>
</organism>
<evidence type="ECO:0000313" key="2">
    <source>
        <dbReference type="Proteomes" id="UP001172386"/>
    </source>
</evidence>
<comment type="caution">
    <text evidence="1">The sequence shown here is derived from an EMBL/GenBank/DDBJ whole genome shotgun (WGS) entry which is preliminary data.</text>
</comment>
<keyword evidence="2" id="KW-1185">Reference proteome</keyword>
<protein>
    <submittedName>
        <fullName evidence="1">Uncharacterized protein</fullName>
    </submittedName>
</protein>
<dbReference type="Proteomes" id="UP001172386">
    <property type="component" value="Unassembled WGS sequence"/>
</dbReference>
<accession>A0ACC3A9T7</accession>
<name>A0ACC3A9T7_9EURO</name>
<evidence type="ECO:0000313" key="1">
    <source>
        <dbReference type="EMBL" id="KAJ9657774.1"/>
    </source>
</evidence>